<feature type="domain" description="NAD-dependent epimerase/dehydratase" evidence="1">
    <location>
        <begin position="4"/>
        <end position="70"/>
    </location>
</feature>
<dbReference type="SUPFAM" id="SSF51735">
    <property type="entry name" value="NAD(P)-binding Rossmann-fold domains"/>
    <property type="match status" value="1"/>
</dbReference>
<comment type="caution">
    <text evidence="2">The sequence shown here is derived from an EMBL/GenBank/DDBJ whole genome shotgun (WGS) entry which is preliminary data.</text>
</comment>
<dbReference type="Gene3D" id="3.40.50.720">
    <property type="entry name" value="NAD(P)-binding Rossmann-like Domain"/>
    <property type="match status" value="1"/>
</dbReference>
<protein>
    <submittedName>
        <fullName evidence="2">NAD-dependent dehydratase</fullName>
    </submittedName>
</protein>
<keyword evidence="3" id="KW-1185">Reference proteome</keyword>
<feature type="domain" description="NAD-dependent epimerase/dehydratase" evidence="1">
    <location>
        <begin position="83"/>
        <end position="206"/>
    </location>
</feature>
<gene>
    <name evidence="2" type="ORF">QI30_16390</name>
</gene>
<reference evidence="2 3" key="1">
    <citation type="submission" date="2014-11" db="EMBL/GenBank/DDBJ databases">
        <title>Genome sequence and analysis of novel Kurthia sp.</title>
        <authorList>
            <person name="Lawson J.N."/>
            <person name="Gonzalez J.E."/>
            <person name="Rinauldi L."/>
            <person name="Xuan Z."/>
            <person name="Firman A."/>
            <person name="Shaddox L."/>
            <person name="Trudeau A."/>
            <person name="Shah S."/>
            <person name="Reiman D."/>
        </authorList>
    </citation>
    <scope>NUCLEOTIDE SEQUENCE [LARGE SCALE GENOMIC DNA]</scope>
    <source>
        <strain evidence="2 3">3B1D</strain>
    </source>
</reference>
<evidence type="ECO:0000313" key="2">
    <source>
        <dbReference type="EMBL" id="RUS52355.1"/>
    </source>
</evidence>
<dbReference type="InterPro" id="IPR050177">
    <property type="entry name" value="Lipid_A_modif_metabolic_enz"/>
</dbReference>
<dbReference type="PANTHER" id="PTHR43245">
    <property type="entry name" value="BIFUNCTIONAL POLYMYXIN RESISTANCE PROTEIN ARNA"/>
    <property type="match status" value="1"/>
</dbReference>
<sequence>MAKVLVIGGTRFFGKHLVEKLVQQGHDVTIATRGQHDNPFDERVHHTILDRTNSSELREAFEETVYDIVYDNICYTPKEAMELCAILNDHTTRLIFTSTMSVYEADGVAKREEDFNAMNYIYDLIPSQQHSYAEGKRQAEAVFEDYANFPVVAVRFPIVMGDDDYTSRLSYYVEHIEQGEAIEFVNLDAEMSFILADEAAEFLYWAGFANIEGPYNATANGKISMRTLIQTIEQVVGKKAIIVEGASPYSIPASWYMTNAKATEAGFTFTQLTDWLKPLIEKIAK</sequence>
<dbReference type="Pfam" id="PF01370">
    <property type="entry name" value="Epimerase"/>
    <property type="match status" value="2"/>
</dbReference>
<accession>A0A433RPQ1</accession>
<dbReference type="AlphaFoldDB" id="A0A433RPQ1"/>
<evidence type="ECO:0000313" key="3">
    <source>
        <dbReference type="Proteomes" id="UP000288623"/>
    </source>
</evidence>
<evidence type="ECO:0000259" key="1">
    <source>
        <dbReference type="Pfam" id="PF01370"/>
    </source>
</evidence>
<proteinExistence type="predicted"/>
<dbReference type="InterPro" id="IPR001509">
    <property type="entry name" value="Epimerase_deHydtase"/>
</dbReference>
<organism evidence="2 3">
    <name type="scientific">Candidatus Kurthia intestinigallinarum</name>
    <dbReference type="NCBI Taxonomy" id="1562256"/>
    <lineage>
        <taxon>Bacteria</taxon>
        <taxon>Bacillati</taxon>
        <taxon>Bacillota</taxon>
        <taxon>Bacilli</taxon>
        <taxon>Bacillales</taxon>
        <taxon>Caryophanaceae</taxon>
        <taxon>Kurthia</taxon>
    </lineage>
</organism>
<dbReference type="EMBL" id="JTFC01000042">
    <property type="protein sequence ID" value="RUS52355.1"/>
    <property type="molecule type" value="Genomic_DNA"/>
</dbReference>
<name>A0A433RPQ1_9BACL</name>
<dbReference type="Proteomes" id="UP000288623">
    <property type="component" value="Unassembled WGS sequence"/>
</dbReference>
<dbReference type="OrthoDB" id="9809586at2"/>
<dbReference type="InterPro" id="IPR036291">
    <property type="entry name" value="NAD(P)-bd_dom_sf"/>
</dbReference>